<dbReference type="EMBL" id="CM017707">
    <property type="protein sequence ID" value="TYG61241.1"/>
    <property type="molecule type" value="Genomic_DNA"/>
</dbReference>
<feature type="compositionally biased region" description="Basic and acidic residues" evidence="1">
    <location>
        <begin position="36"/>
        <end position="50"/>
    </location>
</feature>
<dbReference type="AlphaFoldDB" id="A0A5D2BV79"/>
<sequence>MTSKMKAFFCSLHSFAVHSCYFHYSNISSCSSYPKKGKESNTEAKARPQV</sequence>
<evidence type="ECO:0000313" key="2">
    <source>
        <dbReference type="EMBL" id="TYG61241.1"/>
    </source>
</evidence>
<name>A0A5D2BV79_GOSDA</name>
<feature type="region of interest" description="Disordered" evidence="1">
    <location>
        <begin position="31"/>
        <end position="50"/>
    </location>
</feature>
<reference evidence="2 3" key="1">
    <citation type="submission" date="2019-06" db="EMBL/GenBank/DDBJ databases">
        <title>WGS assembly of Gossypium darwinii.</title>
        <authorList>
            <person name="Chen Z.J."/>
            <person name="Sreedasyam A."/>
            <person name="Ando A."/>
            <person name="Song Q."/>
            <person name="De L."/>
            <person name="Hulse-Kemp A."/>
            <person name="Ding M."/>
            <person name="Ye W."/>
            <person name="Kirkbride R."/>
            <person name="Jenkins J."/>
            <person name="Plott C."/>
            <person name="Lovell J."/>
            <person name="Lin Y.-M."/>
            <person name="Vaughn R."/>
            <person name="Liu B."/>
            <person name="Li W."/>
            <person name="Simpson S."/>
            <person name="Scheffler B."/>
            <person name="Saski C."/>
            <person name="Grover C."/>
            <person name="Hu G."/>
            <person name="Conover J."/>
            <person name="Carlson J."/>
            <person name="Shu S."/>
            <person name="Boston L."/>
            <person name="Williams M."/>
            <person name="Peterson D."/>
            <person name="Mcgee K."/>
            <person name="Jones D."/>
            <person name="Wendel J."/>
            <person name="Stelly D."/>
            <person name="Grimwood J."/>
            <person name="Schmutz J."/>
        </authorList>
    </citation>
    <scope>NUCLEOTIDE SEQUENCE [LARGE SCALE GENOMIC DNA]</scope>
    <source>
        <strain evidence="2">1808015.09</strain>
    </source>
</reference>
<keyword evidence="3" id="KW-1185">Reference proteome</keyword>
<gene>
    <name evidence="2" type="ORF">ES288_D07G131500v1</name>
</gene>
<evidence type="ECO:0000313" key="3">
    <source>
        <dbReference type="Proteomes" id="UP000323506"/>
    </source>
</evidence>
<organism evidence="2 3">
    <name type="scientific">Gossypium darwinii</name>
    <name type="common">Darwin's cotton</name>
    <name type="synonym">Gossypium barbadense var. darwinii</name>
    <dbReference type="NCBI Taxonomy" id="34276"/>
    <lineage>
        <taxon>Eukaryota</taxon>
        <taxon>Viridiplantae</taxon>
        <taxon>Streptophyta</taxon>
        <taxon>Embryophyta</taxon>
        <taxon>Tracheophyta</taxon>
        <taxon>Spermatophyta</taxon>
        <taxon>Magnoliopsida</taxon>
        <taxon>eudicotyledons</taxon>
        <taxon>Gunneridae</taxon>
        <taxon>Pentapetalae</taxon>
        <taxon>rosids</taxon>
        <taxon>malvids</taxon>
        <taxon>Malvales</taxon>
        <taxon>Malvaceae</taxon>
        <taxon>Malvoideae</taxon>
        <taxon>Gossypium</taxon>
    </lineage>
</organism>
<protein>
    <submittedName>
        <fullName evidence="2">Uncharacterized protein</fullName>
    </submittedName>
</protein>
<dbReference type="Proteomes" id="UP000323506">
    <property type="component" value="Chromosome D07"/>
</dbReference>
<accession>A0A5D2BV79</accession>
<proteinExistence type="predicted"/>
<evidence type="ECO:0000256" key="1">
    <source>
        <dbReference type="SAM" id="MobiDB-lite"/>
    </source>
</evidence>